<feature type="domain" description="F-box associated beta-propeller type 1" evidence="1">
    <location>
        <begin position="13"/>
        <end position="117"/>
    </location>
</feature>
<evidence type="ECO:0000259" key="1">
    <source>
        <dbReference type="Pfam" id="PF07734"/>
    </source>
</evidence>
<evidence type="ECO:0000313" key="2">
    <source>
        <dbReference type="EMBL" id="KAF6135917.1"/>
    </source>
</evidence>
<reference evidence="2 3" key="1">
    <citation type="journal article" date="2020" name="IScience">
        <title>Genome Sequencing of the Endangered Kingdonia uniflora (Circaeasteraceae, Ranunculales) Reveals Potential Mechanisms of Evolutionary Specialization.</title>
        <authorList>
            <person name="Sun Y."/>
            <person name="Deng T."/>
            <person name="Zhang A."/>
            <person name="Moore M.J."/>
            <person name="Landis J.B."/>
            <person name="Lin N."/>
            <person name="Zhang H."/>
            <person name="Zhang X."/>
            <person name="Huang J."/>
            <person name="Zhang X."/>
            <person name="Sun H."/>
            <person name="Wang H."/>
        </authorList>
    </citation>
    <scope>NUCLEOTIDE SEQUENCE [LARGE SCALE GENOMIC DNA]</scope>
    <source>
        <strain evidence="2">TB1705</strain>
        <tissue evidence="2">Leaf</tissue>
    </source>
</reference>
<dbReference type="Proteomes" id="UP000541444">
    <property type="component" value="Unassembled WGS sequence"/>
</dbReference>
<comment type="caution">
    <text evidence="2">The sequence shown here is derived from an EMBL/GenBank/DDBJ whole genome shotgun (WGS) entry which is preliminary data.</text>
</comment>
<organism evidence="2 3">
    <name type="scientific">Kingdonia uniflora</name>
    <dbReference type="NCBI Taxonomy" id="39325"/>
    <lineage>
        <taxon>Eukaryota</taxon>
        <taxon>Viridiplantae</taxon>
        <taxon>Streptophyta</taxon>
        <taxon>Embryophyta</taxon>
        <taxon>Tracheophyta</taxon>
        <taxon>Spermatophyta</taxon>
        <taxon>Magnoliopsida</taxon>
        <taxon>Ranunculales</taxon>
        <taxon>Circaeasteraceae</taxon>
        <taxon>Kingdonia</taxon>
    </lineage>
</organism>
<proteinExistence type="predicted"/>
<accession>A0A7J7L001</accession>
<gene>
    <name evidence="2" type="ORF">GIB67_006809</name>
</gene>
<dbReference type="AlphaFoldDB" id="A0A7J7L001"/>
<dbReference type="InterPro" id="IPR017451">
    <property type="entry name" value="F-box-assoc_interact_dom"/>
</dbReference>
<name>A0A7J7L001_9MAGN</name>
<dbReference type="InterPro" id="IPR006527">
    <property type="entry name" value="F-box-assoc_dom_typ1"/>
</dbReference>
<dbReference type="NCBIfam" id="TIGR01640">
    <property type="entry name" value="F_box_assoc_1"/>
    <property type="match status" value="1"/>
</dbReference>
<dbReference type="PANTHER" id="PTHR31111:SF136">
    <property type="entry name" value="F-BOX ASSOCIATED DOMAIN-CONTAINING PROTEIN"/>
    <property type="match status" value="1"/>
</dbReference>
<keyword evidence="3" id="KW-1185">Reference proteome</keyword>
<dbReference type="EMBL" id="JACGCM010002768">
    <property type="protein sequence ID" value="KAF6135917.1"/>
    <property type="molecule type" value="Genomic_DNA"/>
</dbReference>
<protein>
    <recommendedName>
        <fullName evidence="1">F-box associated beta-propeller type 1 domain-containing protein</fullName>
    </recommendedName>
</protein>
<dbReference type="PANTHER" id="PTHR31111">
    <property type="entry name" value="BNAA05G37150D PROTEIN-RELATED"/>
    <property type="match status" value="1"/>
</dbReference>
<evidence type="ECO:0000313" key="3">
    <source>
        <dbReference type="Proteomes" id="UP000541444"/>
    </source>
</evidence>
<sequence>MMGIVSKKDLYGRSVCVSGSLYWVANANRNGIYDVNAPVMYILSFNLDSEEFGEIICPLIDLVLPGIGFWDDFYKLGVLGRFLSFTDYKSNKGYIDIWVLKDYDVNKVWSKQYIVGLSFPFELPLRGVRAICLRENGEILLLLYYGSLISYNPESKKSFILREAGNEDCYSRQGTIRAKKVILARKFYFNYITPDHTRHKMLRTKTPLPTEYWPFIRHILKARTEAITLVHYKVGKGYETNLWRELWYPLGVLSDKFTEDMKYYSVLGMNSPVANIIYNGRENPPENYVYKLAEIWDELANVEIDKEGDDQFYAYYWELWSYFERECGSAIVVYASRSIARSVVFHEMQSIKAGPEMVVKYKRNKVELNSVSLLAVRIINNEATLIGNVGK</sequence>
<dbReference type="Pfam" id="PF07734">
    <property type="entry name" value="FBA_1"/>
    <property type="match status" value="1"/>
</dbReference>